<dbReference type="EMBL" id="JBHUHO010000049">
    <property type="protein sequence ID" value="MFD2117975.1"/>
    <property type="molecule type" value="Genomic_DNA"/>
</dbReference>
<keyword evidence="2" id="KW-1185">Reference proteome</keyword>
<name>A0ABW4YQJ4_9BACL</name>
<accession>A0ABW4YQJ4</accession>
<dbReference type="Proteomes" id="UP001597362">
    <property type="component" value="Unassembled WGS sequence"/>
</dbReference>
<comment type="caution">
    <text evidence="1">The sequence shown here is derived from an EMBL/GenBank/DDBJ whole genome shotgun (WGS) entry which is preliminary data.</text>
</comment>
<evidence type="ECO:0000313" key="1">
    <source>
        <dbReference type="EMBL" id="MFD2117975.1"/>
    </source>
</evidence>
<evidence type="ECO:0000313" key="2">
    <source>
        <dbReference type="Proteomes" id="UP001597362"/>
    </source>
</evidence>
<protein>
    <submittedName>
        <fullName evidence="1">Uncharacterized protein</fullName>
    </submittedName>
</protein>
<reference evidence="2" key="1">
    <citation type="journal article" date="2019" name="Int. J. Syst. Evol. Microbiol.">
        <title>The Global Catalogue of Microorganisms (GCM) 10K type strain sequencing project: providing services to taxonomists for standard genome sequencing and annotation.</title>
        <authorList>
            <consortium name="The Broad Institute Genomics Platform"/>
            <consortium name="The Broad Institute Genome Sequencing Center for Infectious Disease"/>
            <person name="Wu L."/>
            <person name="Ma J."/>
        </authorList>
    </citation>
    <scope>NUCLEOTIDE SEQUENCE [LARGE SCALE GENOMIC DNA]</scope>
    <source>
        <strain evidence="2">GH52</strain>
    </source>
</reference>
<gene>
    <name evidence="1" type="ORF">ACFSJH_19860</name>
</gene>
<organism evidence="1 2">
    <name type="scientific">Paenibacillus yanchengensis</name>
    <dbReference type="NCBI Taxonomy" id="2035833"/>
    <lineage>
        <taxon>Bacteria</taxon>
        <taxon>Bacillati</taxon>
        <taxon>Bacillota</taxon>
        <taxon>Bacilli</taxon>
        <taxon>Bacillales</taxon>
        <taxon>Paenibacillaceae</taxon>
        <taxon>Paenibacillus</taxon>
    </lineage>
</organism>
<dbReference type="RefSeq" id="WP_377775442.1">
    <property type="nucleotide sequence ID" value="NZ_JBHUHO010000049.1"/>
</dbReference>
<sequence length="63" mass="7539">MIELNFLIEMYWNKSGDLHDLEQARLMNMIQTELKKSQLIWIEKKTFLLSSLRTVSSNWTLAH</sequence>
<proteinExistence type="predicted"/>